<feature type="compositionally biased region" description="Polar residues" evidence="1">
    <location>
        <begin position="768"/>
        <end position="783"/>
    </location>
</feature>
<feature type="compositionally biased region" description="Low complexity" evidence="1">
    <location>
        <begin position="642"/>
        <end position="669"/>
    </location>
</feature>
<dbReference type="OrthoDB" id="10001928at2759"/>
<proteinExistence type="predicted"/>
<keyword evidence="3" id="KW-1185">Reference proteome</keyword>
<feature type="region of interest" description="Disordered" evidence="1">
    <location>
        <begin position="1047"/>
        <end position="1116"/>
    </location>
</feature>
<evidence type="ECO:0000256" key="1">
    <source>
        <dbReference type="SAM" id="MobiDB-lite"/>
    </source>
</evidence>
<feature type="compositionally biased region" description="Polar residues" evidence="1">
    <location>
        <begin position="705"/>
        <end position="720"/>
    </location>
</feature>
<feature type="compositionally biased region" description="Polar residues" evidence="1">
    <location>
        <begin position="1275"/>
        <end position="1306"/>
    </location>
</feature>
<dbReference type="GO" id="GO:0005739">
    <property type="term" value="C:mitochondrion"/>
    <property type="evidence" value="ECO:0007669"/>
    <property type="project" value="TreeGrafter"/>
</dbReference>
<dbReference type="GO" id="GO:0045454">
    <property type="term" value="P:cell redox homeostasis"/>
    <property type="evidence" value="ECO:0007669"/>
    <property type="project" value="TreeGrafter"/>
</dbReference>
<feature type="compositionally biased region" description="Basic and acidic residues" evidence="1">
    <location>
        <begin position="1066"/>
        <end position="1090"/>
    </location>
</feature>
<name>A0A1L0DA17_9ASCO</name>
<dbReference type="InterPro" id="IPR015915">
    <property type="entry name" value="Kelch-typ_b-propeller"/>
</dbReference>
<dbReference type="PANTHER" id="PTHR43503:SF2">
    <property type="entry name" value="NEGATIVE REGULATOR OF SPORULATION MDS3-RELATED"/>
    <property type="match status" value="1"/>
</dbReference>
<dbReference type="GO" id="GO:0005829">
    <property type="term" value="C:cytosol"/>
    <property type="evidence" value="ECO:0007669"/>
    <property type="project" value="TreeGrafter"/>
</dbReference>
<feature type="region of interest" description="Disordered" evidence="1">
    <location>
        <begin position="761"/>
        <end position="784"/>
    </location>
</feature>
<sequence>MTTLIPASSACHMLQLPPTEKDDRLNLNVRTGSASVLYNSYVFTYGGLTIGLELDDHVSIDDISAMFLLRIGPNKSKRVRKYLSGELFYLDLILKVWKRVEIPPDAPKPKPRLFHELAKGDGCIYVFGGLVVPDDVDELLDPCRLVPCNDLWEFKLTTGSWRQLHDGSNRDGDLTVPIPRFCHKMTMVGSLPFAKKKDHYGLMIAGGLNASSAPLYDNVVFDLVDDAYSVSAAPLEFLASTGDPVVDKEKGLSNFTAVNENHMINVNYLNSIIVNFKEDIERHTLLGNPNTTYGALSHNKSTTEQESIIIYSPTVEQKDDVTVNPLLSFRMGKKFGRGKVLSLRKKKKSEIGKPLNAKIIRHTIPLNLRYPTGGLFGQNLVITGFLPNDFDISIFIYNKPTGKWSRLNIYCNHDYGSHRFWGGFAWTSHHRVILLGNYVTSRTTSSVRYFSSMITVSLPVTNILASSELAGGRSEVGRKYNVTETSSTDDNVSNSSSFSEEEATSVLLQVSDGQDLPEPHPALRKFSGISMQSESKGGHHAISFNEYVHHAAPKINFTKVRSVFPPAAITLGRNAFDRYGDLISDFELISCNGDRIPVSSTILVERWGPYFVDLLSRAYVKAIDKFETEQNEANPAMRLRSSKSSGGSTSLKGFGKSHSSSGSDISHTDGAFDDAESKMHYQLALAKPSPSNKEAPQFRLPFQDGKSSSSINEVSSQTASIDPHKLDVSRKNSVSSLSSGPSLLASTLQDIPPQLPLPSEPIPAVPTTPVSFRSTSRKNSTDAMSPRASIIHTLTALRSIPTNSSPFASPRGSISAASDPAISLGLNQKVESMKPTEILSASETSGSSAEPEKSTCMQRDVSSSTSDVIKKASSSAESVNITKEMAASNDGPTLLDFTTIDPATFRMEPSLIPRKLYFPFGTTTLKAFCEYLYTGQVGNKWTLKPSAVDCMVIARYFRVPLLYDLLLEVLYGIIGRKESLIVKEGNKLKRKIGEVLKDMNTPSKAPLKSPLDEYEGFMDTVDDGYLDIALLRKSSSLHKASVSTLGSGKKKYSTSLGMSVSEESDDMTRDYFLEKPDLSKEDPKSPRDGIDAEQENLEDDNTTDNSEEDENHIERSLHYLDYQERRTALGPRSRSVFDRSFYDATAQAYIDQDELDDDEERAADMTLEQLVSPDCPEPSNSTIDVIYEVASMCTDVKLMLRTMNVRHMVRALKQTRDEYNRLCEKAKVQAQNKKEEESEQRPSVSSITSFRPQGPVEHRSYGDLLISSIGPGTPGSVNSSSAKLEPIRSSSSLATTQSVKSEAMSRSATNMKFTPFKSSKTELIDSNKKLDKRITQMIKKDEKIMQKQAKEKKLFGRRMASPGETRNDDSDNMSIISRNTIQEDQLDLISITGKKKLFRFAKAKNEEVTPELISRSKLTSSLNSSTSAKTSASAKTSSSKASSQKKLKRSLFGLRKK</sequence>
<protein>
    <submittedName>
        <fullName evidence="2">CIC11C00000003024</fullName>
    </submittedName>
</protein>
<evidence type="ECO:0000313" key="3">
    <source>
        <dbReference type="Proteomes" id="UP000182334"/>
    </source>
</evidence>
<dbReference type="STRING" id="45354.A0A1L0DA17"/>
<feature type="region of interest" description="Disordered" evidence="1">
    <location>
        <begin position="633"/>
        <end position="671"/>
    </location>
</feature>
<feature type="region of interest" description="Disordered" evidence="1">
    <location>
        <begin position="1229"/>
        <end position="1306"/>
    </location>
</feature>
<dbReference type="PANTHER" id="PTHR43503">
    <property type="entry name" value="MCG48959-RELATED"/>
    <property type="match status" value="1"/>
</dbReference>
<feature type="compositionally biased region" description="Polar residues" evidence="1">
    <location>
        <begin position="855"/>
        <end position="868"/>
    </location>
</feature>
<reference evidence="2 3" key="1">
    <citation type="submission" date="2016-10" db="EMBL/GenBank/DDBJ databases">
        <authorList>
            <person name="de Groot N.N."/>
        </authorList>
    </citation>
    <scope>NUCLEOTIDE SEQUENCE [LARGE SCALE GENOMIC DNA]</scope>
    <source>
        <strain evidence="2 3">CBS 141442</strain>
    </source>
</reference>
<feature type="region of interest" description="Disordered" evidence="1">
    <location>
        <begin position="687"/>
        <end position="739"/>
    </location>
</feature>
<evidence type="ECO:0000313" key="2">
    <source>
        <dbReference type="EMBL" id="SGZ49251.1"/>
    </source>
</evidence>
<feature type="compositionally biased region" description="Low complexity" evidence="1">
    <location>
        <begin position="1415"/>
        <end position="1442"/>
    </location>
</feature>
<dbReference type="EMBL" id="LT635757">
    <property type="protein sequence ID" value="SGZ49251.1"/>
    <property type="molecule type" value="Genomic_DNA"/>
</dbReference>
<gene>
    <name evidence="2" type="ORF">SAMEA4029010_CIC11G00000003024</name>
</gene>
<dbReference type="Gene3D" id="2.120.10.80">
    <property type="entry name" value="Kelch-type beta propeller"/>
    <property type="match status" value="1"/>
</dbReference>
<feature type="region of interest" description="Disordered" evidence="1">
    <location>
        <begin position="838"/>
        <end position="868"/>
    </location>
</feature>
<accession>A0A1L0DA17</accession>
<feature type="compositionally biased region" description="Basic and acidic residues" evidence="1">
    <location>
        <begin position="1229"/>
        <end position="1240"/>
    </location>
</feature>
<feature type="compositionally biased region" description="Acidic residues" evidence="1">
    <location>
        <begin position="1091"/>
        <end position="1111"/>
    </location>
</feature>
<organism evidence="2 3">
    <name type="scientific">Sungouiella intermedia</name>
    <dbReference type="NCBI Taxonomy" id="45354"/>
    <lineage>
        <taxon>Eukaryota</taxon>
        <taxon>Fungi</taxon>
        <taxon>Dikarya</taxon>
        <taxon>Ascomycota</taxon>
        <taxon>Saccharomycotina</taxon>
        <taxon>Pichiomycetes</taxon>
        <taxon>Metschnikowiaceae</taxon>
        <taxon>Sungouiella</taxon>
    </lineage>
</organism>
<dbReference type="SUPFAM" id="SSF117281">
    <property type="entry name" value="Kelch motif"/>
    <property type="match status" value="1"/>
</dbReference>
<feature type="region of interest" description="Disordered" evidence="1">
    <location>
        <begin position="1407"/>
        <end position="1457"/>
    </location>
</feature>
<feature type="compositionally biased region" description="Basic residues" evidence="1">
    <location>
        <begin position="1443"/>
        <end position="1457"/>
    </location>
</feature>
<dbReference type="Proteomes" id="UP000182334">
    <property type="component" value="Chromosome II"/>
</dbReference>
<feature type="compositionally biased region" description="Polar residues" evidence="1">
    <location>
        <begin position="839"/>
        <end position="848"/>
    </location>
</feature>
<feature type="compositionally biased region" description="Polar residues" evidence="1">
    <location>
        <begin position="1241"/>
        <end position="1251"/>
    </location>
</feature>